<dbReference type="Gene3D" id="3.10.129.10">
    <property type="entry name" value="Hotdog Thioesterase"/>
    <property type="match status" value="1"/>
</dbReference>
<dbReference type="PANTHER" id="PTHR30519">
    <property type="entry name" value="5-METHYLTETRAHYDROPTEROYLTRIGLUTAMATE--HOMOCYSTEINE METHYLTRANSFERASE"/>
    <property type="match status" value="1"/>
</dbReference>
<evidence type="ECO:0000256" key="7">
    <source>
        <dbReference type="ARBA" id="ARBA00022723"/>
    </source>
</evidence>
<keyword evidence="9 11" id="KW-0862">Zinc</keyword>
<reference evidence="14 15" key="2">
    <citation type="journal article" date="2016" name="Sci. Rep.">
        <title>A novel serine protease, Sep1, from Bacillus firmus DS-1 has nematicidal activity and degrades multiple intestinal-associated nematode proteins.</title>
        <authorList>
            <person name="Geng C."/>
            <person name="Nie X."/>
            <person name="Tang Z."/>
            <person name="Zhang Y."/>
            <person name="Lin J."/>
            <person name="Sun M."/>
            <person name="Peng D."/>
        </authorList>
    </citation>
    <scope>NUCLEOTIDE SEQUENCE [LARGE SCALE GENOMIC DNA]</scope>
    <source>
        <strain evidence="14 15">DS1</strain>
    </source>
</reference>
<comment type="pathway">
    <text evidence="2 11">Amino-acid biosynthesis; L-methionine biosynthesis via de novo pathway; L-methionine from L-homocysteine (MetE route): step 1/1.</text>
</comment>
<dbReference type="HAMAP" id="MF_00172">
    <property type="entry name" value="Meth_synth"/>
    <property type="match status" value="1"/>
</dbReference>
<comment type="catalytic activity">
    <reaction evidence="11">
        <text>5-methyltetrahydropteroyltri-L-glutamate + L-homocysteine = tetrahydropteroyltri-L-glutamate + L-methionine</text>
        <dbReference type="Rhea" id="RHEA:21196"/>
        <dbReference type="ChEBI" id="CHEBI:57844"/>
        <dbReference type="ChEBI" id="CHEBI:58140"/>
        <dbReference type="ChEBI" id="CHEBI:58199"/>
        <dbReference type="ChEBI" id="CHEBI:58207"/>
        <dbReference type="EC" id="2.1.1.14"/>
    </reaction>
</comment>
<keyword evidence="10 11" id="KW-0486">Methionine biosynthesis</keyword>
<dbReference type="eggNOG" id="COG0620">
    <property type="taxonomic scope" value="Bacteria"/>
</dbReference>
<keyword evidence="8 11" id="KW-0677">Repeat</keyword>
<comment type="cofactor">
    <cofactor evidence="11">
        <name>Zn(2+)</name>
        <dbReference type="ChEBI" id="CHEBI:29105"/>
    </cofactor>
    <text evidence="11">Binds 1 zinc ion per subunit.</text>
</comment>
<dbReference type="SUPFAM" id="SSF54637">
    <property type="entry name" value="Thioesterase/thiol ester dehydrase-isomerase"/>
    <property type="match status" value="1"/>
</dbReference>
<feature type="binding site" evidence="11">
    <location>
        <begin position="519"/>
        <end position="520"/>
    </location>
    <ligand>
        <name>5-methyltetrahydropteroyltri-L-glutamate</name>
        <dbReference type="ChEBI" id="CHEBI:58207"/>
    </ligand>
</feature>
<dbReference type="EC" id="2.1.1.14" evidence="11"/>
<dbReference type="NCBIfam" id="TIGR01371">
    <property type="entry name" value="met_syn_B12ind"/>
    <property type="match status" value="1"/>
</dbReference>
<feature type="active site" description="Proton donor" evidence="11">
    <location>
        <position position="698"/>
    </location>
</feature>
<dbReference type="InterPro" id="IPR002629">
    <property type="entry name" value="Met_Synth_C/arc"/>
</dbReference>
<comment type="caution">
    <text evidence="14">The sequence shown here is derived from an EMBL/GenBank/DDBJ whole genome shotgun (WGS) entry which is preliminary data.</text>
</comment>
<gene>
    <name evidence="11" type="primary">metE</name>
    <name evidence="14" type="ORF">PBF_00855</name>
</gene>
<accession>W7L3A1</accession>
<dbReference type="OrthoDB" id="244285at2"/>
<evidence type="ECO:0000313" key="14">
    <source>
        <dbReference type="EMBL" id="EWG12928.1"/>
    </source>
</evidence>
<evidence type="ECO:0000256" key="3">
    <source>
        <dbReference type="ARBA" id="ARBA00009553"/>
    </source>
</evidence>
<dbReference type="GO" id="GO:0003871">
    <property type="term" value="F:5-methyltetrahydropteroyltriglutamate-homocysteine S-methyltransferase activity"/>
    <property type="evidence" value="ECO:0007669"/>
    <property type="project" value="UniProtKB-UniRule"/>
</dbReference>
<dbReference type="InterPro" id="IPR006683">
    <property type="entry name" value="Thioestr_dom"/>
</dbReference>
<dbReference type="Pfam" id="PF01717">
    <property type="entry name" value="Meth_synt_2"/>
    <property type="match status" value="1"/>
</dbReference>
<proteinExistence type="inferred from homology"/>
<feature type="binding site" evidence="11">
    <location>
        <position position="647"/>
    </location>
    <ligand>
        <name>Zn(2+)</name>
        <dbReference type="ChEBI" id="CHEBI:29105"/>
        <note>catalytic</note>
    </ligand>
</feature>
<evidence type="ECO:0000259" key="13">
    <source>
        <dbReference type="PROSITE" id="PS51770"/>
    </source>
</evidence>
<dbReference type="UniPathway" id="UPA00051">
    <property type="reaction ID" value="UER00082"/>
</dbReference>
<name>W7L3A1_CYTFI</name>
<evidence type="ECO:0000256" key="10">
    <source>
        <dbReference type="ARBA" id="ARBA00023167"/>
    </source>
</evidence>
<organism evidence="14 15">
    <name type="scientific">Cytobacillus firmus DS1</name>
    <dbReference type="NCBI Taxonomy" id="1307436"/>
    <lineage>
        <taxon>Bacteria</taxon>
        <taxon>Bacillati</taxon>
        <taxon>Bacillota</taxon>
        <taxon>Bacilli</taxon>
        <taxon>Bacillales</taxon>
        <taxon>Bacillaceae</taxon>
        <taxon>Cytobacillus</taxon>
    </lineage>
</organism>
<feature type="binding site" evidence="11">
    <location>
        <begin position="435"/>
        <end position="437"/>
    </location>
    <ligand>
        <name>L-methionine</name>
        <dbReference type="ChEBI" id="CHEBI:57844"/>
    </ligand>
</feature>
<dbReference type="AlphaFoldDB" id="W7L3A1"/>
<dbReference type="InterPro" id="IPR033120">
    <property type="entry name" value="HOTDOG_ACOT"/>
</dbReference>
<protein>
    <recommendedName>
        <fullName evidence="11">5-methyltetrahydropteroyltriglutamate--homocysteine methyltransferase</fullName>
        <ecNumber evidence="11">2.1.1.14</ecNumber>
    </recommendedName>
    <alternativeName>
        <fullName evidence="11">Cobalamin-independent methionine synthase</fullName>
    </alternativeName>
    <alternativeName>
        <fullName evidence="11">Methionine synthase, vitamin-B12 independent isozyme</fullName>
    </alternativeName>
</protein>
<dbReference type="CDD" id="cd03312">
    <property type="entry name" value="CIMS_N_terminal_like"/>
    <property type="match status" value="1"/>
</dbReference>
<evidence type="ECO:0000256" key="9">
    <source>
        <dbReference type="ARBA" id="ARBA00022833"/>
    </source>
</evidence>
<feature type="binding site" evidence="11">
    <location>
        <position position="114"/>
    </location>
    <ligand>
        <name>5-methyltetrahydropteroyltri-L-glutamate</name>
        <dbReference type="ChEBI" id="CHEBI:58207"/>
    </ligand>
</feature>
<feature type="binding site" evidence="11">
    <location>
        <position position="609"/>
    </location>
    <ligand>
        <name>5-methyltetrahydropteroyltri-L-glutamate</name>
        <dbReference type="ChEBI" id="CHEBI:58207"/>
    </ligand>
</feature>
<comment type="similarity">
    <text evidence="3 11">Belongs to the vitamin-B12 independent methionine synthase family.</text>
</comment>
<evidence type="ECO:0000256" key="11">
    <source>
        <dbReference type="HAMAP-Rule" id="MF_00172"/>
    </source>
</evidence>
<reference evidence="15" key="1">
    <citation type="submission" date="2013-03" db="EMBL/GenBank/DDBJ databases">
        <title>Draft genome sequence of Bacillus firmus DS1.</title>
        <authorList>
            <person name="Peng D."/>
            <person name="Zhu L."/>
            <person name="Sun M."/>
        </authorList>
    </citation>
    <scope>NUCLEOTIDE SEQUENCE [LARGE SCALE GENOMIC DNA]</scope>
    <source>
        <strain evidence="15">DS1</strain>
    </source>
</reference>
<feature type="binding site" evidence="11">
    <location>
        <begin position="18"/>
        <end position="21"/>
    </location>
    <ligand>
        <name>5-methyltetrahydropteroyltri-L-glutamate</name>
        <dbReference type="ChEBI" id="CHEBI:58207"/>
    </ligand>
</feature>
<evidence type="ECO:0000256" key="12">
    <source>
        <dbReference type="PROSITE-ProRule" id="PRU01106"/>
    </source>
</evidence>
<evidence type="ECO:0000313" key="15">
    <source>
        <dbReference type="Proteomes" id="UP000019270"/>
    </source>
</evidence>
<sequence length="924" mass="103621">MVKTKSSSLGYPRIGEHREWKKALEQYWNGTADKETFLRQMEELRLNHLKNQLEQGIDLVPVGDWSMYDHVLDTAVMFGLVPARFAYGGGKVSLETYFDMARGNSSAVACEMTKWFNTNYHYIVPELDQTTPFLAENRPRELFKEAKQKLGIAGKSVILGPITFVKLAKGYKKSEFTQMVHLFVPLYAQVLKELQEAGAEWVQMDEPILCSTLSQEDIRLFKEVYGILSEAVPNIKLILQTYFDSVEFFEDVVSLPVHGIGLDFVHDGGSNLEALKGFGFPKDKVLAAGVIDGRNIWRADLAECFSLLEEISEYAENLIIQPSSSLLHVPVTVQNEDRLDAALKGSLSFADEKLREITILAKGVQNGKEKAAHKISESLAAIKKLADSHERHHPAVRKKMNNLNTVKMERSAPFEVRHQAQEAAFKLPILPTTTIGSLPQTHEVRKQRQKFRKGELTHEEYEQFIQAEIKKWIQIQEDLGLDVLVHGEFERTDMVEYFGEKLGGFQFTKLGWVQSYGSRCVKPPIIYGDVFFQAPMTLKESVYAQSLTSKPVKGMLTGPITILNWSFVRNDLPRFTVANQIALALRKEIETLEEHGIRMIQVDEPALREGLPLKRKNWDSYLHAAVDAFKLATASVKNETQIHTHMCYSNFKDIIEAIDALDADVISIETSRSHGELIGAFEESTYSKGIGLGIYDIHSPRVPSVEEMTRNIGRALQVLGPKLFWINPDCGLKTRGVTETTEALKVMVDAARLAREKLLAEWVEADQLEEAHSTDVSKTIQTRLVLPPDTNHLQTIFGGKVLSYIDEIAALAAMKHSNRVVVTASIDSVDFLSSATVGDALSLEAYVTSTGRTSMEVYVKVTSTNLLTGESKLTTESFLTMVAVDDKGKPVPVPKVMPLTDEEIRLHATAAARKEHRKNRASIR</sequence>
<dbReference type="CDD" id="cd03442">
    <property type="entry name" value="BFIT_BACH"/>
    <property type="match status" value="1"/>
</dbReference>
<dbReference type="CDD" id="cd03311">
    <property type="entry name" value="CIMS_C_terminal_like"/>
    <property type="match status" value="1"/>
</dbReference>
<feature type="binding site" evidence="11">
    <location>
        <position position="565"/>
    </location>
    <ligand>
        <name>5-methyltetrahydropteroyltri-L-glutamate</name>
        <dbReference type="ChEBI" id="CHEBI:58207"/>
    </ligand>
</feature>
<dbReference type="SUPFAM" id="SSF51726">
    <property type="entry name" value="UROD/MetE-like"/>
    <property type="match status" value="2"/>
</dbReference>
<evidence type="ECO:0000256" key="6">
    <source>
        <dbReference type="ARBA" id="ARBA00022679"/>
    </source>
</evidence>
<evidence type="ECO:0000256" key="5">
    <source>
        <dbReference type="ARBA" id="ARBA00022605"/>
    </source>
</evidence>
<dbReference type="InterPro" id="IPR013215">
    <property type="entry name" value="Cbl-indep_Met_Synth_N"/>
</dbReference>
<dbReference type="Pfam" id="PF08267">
    <property type="entry name" value="Meth_synt_1"/>
    <property type="match status" value="1"/>
</dbReference>
<dbReference type="GO" id="GO:0008270">
    <property type="term" value="F:zinc ion binding"/>
    <property type="evidence" value="ECO:0007669"/>
    <property type="project" value="InterPro"/>
</dbReference>
<feature type="binding site" evidence="11">
    <location>
        <position position="669"/>
    </location>
    <ligand>
        <name>Zn(2+)</name>
        <dbReference type="ChEBI" id="CHEBI:29105"/>
        <note>catalytic</note>
    </ligand>
</feature>
<keyword evidence="6 11" id="KW-0808">Transferase</keyword>
<dbReference type="Proteomes" id="UP000019270">
    <property type="component" value="Unassembled WGS sequence"/>
</dbReference>
<dbReference type="GO" id="GO:0032259">
    <property type="term" value="P:methylation"/>
    <property type="evidence" value="ECO:0007669"/>
    <property type="project" value="UniProtKB-KW"/>
</dbReference>
<feature type="binding site" evidence="11">
    <location>
        <begin position="435"/>
        <end position="437"/>
    </location>
    <ligand>
        <name>L-homocysteine</name>
        <dbReference type="ChEBI" id="CHEBI:58199"/>
    </ligand>
</feature>
<keyword evidence="7 11" id="KW-0479">Metal-binding</keyword>
<feature type="binding site" evidence="11">
    <location>
        <position position="603"/>
    </location>
    <ligand>
        <name>L-homocysteine</name>
        <dbReference type="ChEBI" id="CHEBI:58199"/>
    </ligand>
</feature>
<feature type="binding site" evidence="11">
    <location>
        <position position="645"/>
    </location>
    <ligand>
        <name>Zn(2+)</name>
        <dbReference type="ChEBI" id="CHEBI:29105"/>
        <note>catalytic</note>
    </ligand>
</feature>
<dbReference type="Pfam" id="PF03061">
    <property type="entry name" value="4HBT"/>
    <property type="match status" value="1"/>
</dbReference>
<dbReference type="InterPro" id="IPR006276">
    <property type="entry name" value="Cobalamin-indep_Met_synthase"/>
</dbReference>
<keyword evidence="5 11" id="KW-0028">Amino-acid biosynthesis</keyword>
<dbReference type="NCBIfam" id="NF003556">
    <property type="entry name" value="PRK05222.1"/>
    <property type="match status" value="1"/>
</dbReference>
<feature type="domain" description="HotDog ACOT-type" evidence="13">
    <location>
        <begin position="775"/>
        <end position="887"/>
    </location>
</feature>
<evidence type="ECO:0000256" key="2">
    <source>
        <dbReference type="ARBA" id="ARBA00004681"/>
    </source>
</evidence>
<evidence type="ECO:0000256" key="8">
    <source>
        <dbReference type="ARBA" id="ARBA00022737"/>
    </source>
</evidence>
<evidence type="ECO:0000256" key="1">
    <source>
        <dbReference type="ARBA" id="ARBA00002777"/>
    </source>
</evidence>
<feature type="binding site" evidence="11">
    <location>
        <position position="488"/>
    </location>
    <ligand>
        <name>L-homocysteine</name>
        <dbReference type="ChEBI" id="CHEBI:58199"/>
    </ligand>
</feature>
<keyword evidence="12" id="KW-0378">Hydrolase</keyword>
<dbReference type="Gene3D" id="3.20.20.210">
    <property type="match status" value="2"/>
</dbReference>
<comment type="function">
    <text evidence="1 11">Catalyzes the transfer of a methyl group from 5-methyltetrahydrofolate to homocysteine resulting in methionine formation.</text>
</comment>
<dbReference type="InterPro" id="IPR038071">
    <property type="entry name" value="UROD/MetE-like_sf"/>
</dbReference>
<feature type="binding site" evidence="11">
    <location>
        <position position="730"/>
    </location>
    <ligand>
        <name>Zn(2+)</name>
        <dbReference type="ChEBI" id="CHEBI:29105"/>
        <note>catalytic</note>
    </ligand>
</feature>
<dbReference type="eggNOG" id="COG1607">
    <property type="taxonomic scope" value="Bacteria"/>
</dbReference>
<dbReference type="PATRIC" id="fig|1307436.3.peg.188"/>
<feature type="binding site" evidence="11">
    <location>
        <position position="603"/>
    </location>
    <ligand>
        <name>L-methionine</name>
        <dbReference type="ChEBI" id="CHEBI:57844"/>
    </ligand>
</feature>
<feature type="binding site" evidence="11">
    <location>
        <position position="488"/>
    </location>
    <ligand>
        <name>L-methionine</name>
        <dbReference type="ChEBI" id="CHEBI:57844"/>
    </ligand>
</feature>
<dbReference type="EMBL" id="APVL01000001">
    <property type="protein sequence ID" value="EWG12928.1"/>
    <property type="molecule type" value="Genomic_DNA"/>
</dbReference>
<evidence type="ECO:0000256" key="4">
    <source>
        <dbReference type="ARBA" id="ARBA00022603"/>
    </source>
</evidence>
<dbReference type="InterPro" id="IPR029069">
    <property type="entry name" value="HotDog_dom_sf"/>
</dbReference>
<dbReference type="GO" id="GO:0009086">
    <property type="term" value="P:methionine biosynthetic process"/>
    <property type="evidence" value="ECO:0007669"/>
    <property type="project" value="UniProtKB-UniRule"/>
</dbReference>
<keyword evidence="4 11" id="KW-0489">Methyltransferase</keyword>
<dbReference type="PROSITE" id="PS51770">
    <property type="entry name" value="HOTDOG_ACOT"/>
    <property type="match status" value="1"/>
</dbReference>
<dbReference type="GO" id="GO:0016787">
    <property type="term" value="F:hydrolase activity"/>
    <property type="evidence" value="ECO:0007669"/>
    <property type="project" value="UniProtKB-KW"/>
</dbReference>